<evidence type="ECO:0000256" key="7">
    <source>
        <dbReference type="ARBA" id="ARBA00022741"/>
    </source>
</evidence>
<evidence type="ECO:0000259" key="16">
    <source>
        <dbReference type="PROSITE" id="PS50112"/>
    </source>
</evidence>
<feature type="domain" description="Response regulatory" evidence="15">
    <location>
        <begin position="614"/>
        <end position="727"/>
    </location>
</feature>
<evidence type="ECO:0000256" key="5">
    <source>
        <dbReference type="ARBA" id="ARBA00022553"/>
    </source>
</evidence>
<dbReference type="Pfam" id="PF02518">
    <property type="entry name" value="HATPase_c"/>
    <property type="match status" value="1"/>
</dbReference>
<organism evidence="18 19">
    <name type="scientific">Phragmitibacter flavus</name>
    <dbReference type="NCBI Taxonomy" id="2576071"/>
    <lineage>
        <taxon>Bacteria</taxon>
        <taxon>Pseudomonadati</taxon>
        <taxon>Verrucomicrobiota</taxon>
        <taxon>Verrucomicrobiia</taxon>
        <taxon>Verrucomicrobiales</taxon>
        <taxon>Verrucomicrobiaceae</taxon>
        <taxon>Phragmitibacter</taxon>
    </lineage>
</organism>
<evidence type="ECO:0000256" key="10">
    <source>
        <dbReference type="ARBA" id="ARBA00023012"/>
    </source>
</evidence>
<dbReference type="InterPro" id="IPR036890">
    <property type="entry name" value="HATPase_C_sf"/>
</dbReference>
<evidence type="ECO:0000256" key="4">
    <source>
        <dbReference type="ARBA" id="ARBA00022475"/>
    </source>
</evidence>
<keyword evidence="13" id="KW-0812">Transmembrane</keyword>
<evidence type="ECO:0000313" key="18">
    <source>
        <dbReference type="EMBL" id="TLD69384.1"/>
    </source>
</evidence>
<dbReference type="GO" id="GO:0000155">
    <property type="term" value="F:phosphorelay sensor kinase activity"/>
    <property type="evidence" value="ECO:0007669"/>
    <property type="project" value="InterPro"/>
</dbReference>
<dbReference type="CDD" id="cd19410">
    <property type="entry name" value="HK9-like_sensor"/>
    <property type="match status" value="1"/>
</dbReference>
<keyword evidence="11 13" id="KW-0472">Membrane</keyword>
<feature type="domain" description="PAC" evidence="17">
    <location>
        <begin position="301"/>
        <end position="353"/>
    </location>
</feature>
<comment type="catalytic activity">
    <reaction evidence="1">
        <text>ATP + protein L-histidine = ADP + protein N-phospho-L-histidine.</text>
        <dbReference type="EC" id="2.7.13.3"/>
    </reaction>
</comment>
<dbReference type="Gene3D" id="3.30.565.10">
    <property type="entry name" value="Histidine kinase-like ATPase, C-terminal domain"/>
    <property type="match status" value="1"/>
</dbReference>
<keyword evidence="4" id="KW-1003">Cell membrane</keyword>
<dbReference type="OrthoDB" id="191067at2"/>
<comment type="subcellular location">
    <subcellularLocation>
        <location evidence="2">Cell membrane</location>
    </subcellularLocation>
</comment>
<evidence type="ECO:0000256" key="8">
    <source>
        <dbReference type="ARBA" id="ARBA00022777"/>
    </source>
</evidence>
<proteinExistence type="predicted"/>
<dbReference type="SMART" id="SM00448">
    <property type="entry name" value="REC"/>
    <property type="match status" value="1"/>
</dbReference>
<feature type="transmembrane region" description="Helical" evidence="13">
    <location>
        <begin position="20"/>
        <end position="43"/>
    </location>
</feature>
<dbReference type="InterPro" id="IPR011006">
    <property type="entry name" value="CheY-like_superfamily"/>
</dbReference>
<evidence type="ECO:0000256" key="11">
    <source>
        <dbReference type="ARBA" id="ARBA00023136"/>
    </source>
</evidence>
<evidence type="ECO:0000256" key="13">
    <source>
        <dbReference type="SAM" id="Phobius"/>
    </source>
</evidence>
<evidence type="ECO:0000259" key="14">
    <source>
        <dbReference type="PROSITE" id="PS50109"/>
    </source>
</evidence>
<dbReference type="SMART" id="SM00388">
    <property type="entry name" value="HisKA"/>
    <property type="match status" value="1"/>
</dbReference>
<evidence type="ECO:0000256" key="9">
    <source>
        <dbReference type="ARBA" id="ARBA00022840"/>
    </source>
</evidence>
<keyword evidence="6" id="KW-0808">Transferase</keyword>
<dbReference type="InterPro" id="IPR000700">
    <property type="entry name" value="PAS-assoc_C"/>
</dbReference>
<feature type="domain" description="PAS" evidence="16">
    <location>
        <begin position="223"/>
        <end position="296"/>
    </location>
</feature>
<dbReference type="FunFam" id="3.30.565.10:FF:000023">
    <property type="entry name" value="PAS domain-containing sensor histidine kinase"/>
    <property type="match status" value="1"/>
</dbReference>
<dbReference type="SUPFAM" id="SSF47384">
    <property type="entry name" value="Homodimeric domain of signal transducing histidine kinase"/>
    <property type="match status" value="1"/>
</dbReference>
<feature type="modified residue" description="4-aspartylphosphate" evidence="12">
    <location>
        <position position="663"/>
    </location>
</feature>
<dbReference type="PANTHER" id="PTHR43047:SF72">
    <property type="entry name" value="OSMOSENSING HISTIDINE PROTEIN KINASE SLN1"/>
    <property type="match status" value="1"/>
</dbReference>
<feature type="transmembrane region" description="Helical" evidence="13">
    <location>
        <begin position="181"/>
        <end position="203"/>
    </location>
</feature>
<dbReference type="GO" id="GO:0005886">
    <property type="term" value="C:plasma membrane"/>
    <property type="evidence" value="ECO:0007669"/>
    <property type="project" value="UniProtKB-SubCell"/>
</dbReference>
<dbReference type="EC" id="2.7.13.3" evidence="3"/>
<evidence type="ECO:0000259" key="17">
    <source>
        <dbReference type="PROSITE" id="PS50113"/>
    </source>
</evidence>
<dbReference type="PANTHER" id="PTHR43047">
    <property type="entry name" value="TWO-COMPONENT HISTIDINE PROTEIN KINASE"/>
    <property type="match status" value="1"/>
</dbReference>
<keyword evidence="5 12" id="KW-0597">Phosphoprotein</keyword>
<protein>
    <recommendedName>
        <fullName evidence="3">histidine kinase</fullName>
        <ecNumber evidence="3">2.7.13.3</ecNumber>
    </recommendedName>
</protein>
<dbReference type="PROSITE" id="PS50113">
    <property type="entry name" value="PAC"/>
    <property type="match status" value="1"/>
</dbReference>
<keyword evidence="8" id="KW-0418">Kinase</keyword>
<dbReference type="InterPro" id="IPR003594">
    <property type="entry name" value="HATPase_dom"/>
</dbReference>
<dbReference type="InterPro" id="IPR004358">
    <property type="entry name" value="Sig_transdc_His_kin-like_C"/>
</dbReference>
<reference evidence="18 19" key="1">
    <citation type="submission" date="2019-05" db="EMBL/GenBank/DDBJ databases">
        <title>Verrucobacter flavum gen. nov., sp. nov. a new member of the family Verrucomicrobiaceae.</title>
        <authorList>
            <person name="Szuroczki S."/>
            <person name="Abbaszade G."/>
            <person name="Szabo A."/>
            <person name="Felfoldi T."/>
            <person name="Schumann P."/>
            <person name="Boka K."/>
            <person name="Keki Z."/>
            <person name="Toumi M."/>
            <person name="Toth E."/>
        </authorList>
    </citation>
    <scope>NUCLEOTIDE SEQUENCE [LARGE SCALE GENOMIC DNA]</scope>
    <source>
        <strain evidence="18 19">MG-N-17</strain>
    </source>
</reference>
<dbReference type="SUPFAM" id="SSF55785">
    <property type="entry name" value="PYP-like sensor domain (PAS domain)"/>
    <property type="match status" value="1"/>
</dbReference>
<dbReference type="PROSITE" id="PS50112">
    <property type="entry name" value="PAS"/>
    <property type="match status" value="1"/>
</dbReference>
<dbReference type="CDD" id="cd00130">
    <property type="entry name" value="PAS"/>
    <property type="match status" value="1"/>
</dbReference>
<keyword evidence="10" id="KW-0902">Two-component regulatory system</keyword>
<comment type="caution">
    <text evidence="18">The sequence shown here is derived from an EMBL/GenBank/DDBJ whole genome shotgun (WGS) entry which is preliminary data.</text>
</comment>
<feature type="domain" description="Histidine kinase" evidence="14">
    <location>
        <begin position="371"/>
        <end position="589"/>
    </location>
</feature>
<dbReference type="CDD" id="cd00082">
    <property type="entry name" value="HisKA"/>
    <property type="match status" value="1"/>
</dbReference>
<dbReference type="Gene3D" id="3.40.50.2300">
    <property type="match status" value="1"/>
</dbReference>
<dbReference type="GO" id="GO:0005524">
    <property type="term" value="F:ATP binding"/>
    <property type="evidence" value="ECO:0007669"/>
    <property type="project" value="UniProtKB-KW"/>
</dbReference>
<evidence type="ECO:0000313" key="19">
    <source>
        <dbReference type="Proteomes" id="UP000306196"/>
    </source>
</evidence>
<dbReference type="InterPro" id="IPR003661">
    <property type="entry name" value="HisK_dim/P_dom"/>
</dbReference>
<evidence type="ECO:0000256" key="12">
    <source>
        <dbReference type="PROSITE-ProRule" id="PRU00169"/>
    </source>
</evidence>
<accession>A0A5R8KAP5</accession>
<sequence length="733" mass="81102">MEKPPDEEFHLLSPKGLLPSFAIVGTVTLVCLAMMYLTGLRVISVHQQINRKEESLSTLHTVIQTIQAAESAQRGYLLTGKRHYLEPYELARKELDADLASLKDFRPVHVDQLTTLAREKMAGFAKIIQLREAGNLDAAMAIINTDKSENSTSDMLFWAQLMNSNADAELDRLLHLTERLAHIRTTLFGFSSLITLGFLAWAYRRIRREIETSHHAASRYLQQKEILAVALTSIGDGVIMTDQHAKITLMNKVAETLTGWTSAEAMGRDCREVYHIISEESRTAVENPVHQVLHSRQIIGPTDPTLLIRRDGTELPVDDSGAPIRDQHGNLHGVVLVFRDFTQHRQLETSLRSAKEAAETANDTKDNFLAALSHELRTPLTPVVATLAGWETDPALPGTLLPTVQMMRRNIELEARLIDDLLDLTRIVKGKLPLNLEPVDLHQLIHSISQILDSEIHSKNLRLTLHLNATSHHAMVDTGRMQQVFLNILKNATKFTPENGTIEITTRQTDTHIHTILRDNGIGMTPEMLTRLFRPFEQGTEQSIRRYGGLGLGMSISKALVEAQNGDIQATSEGPDQGSTFTVILPLITEPQPSIATSQPPPSKPQTQDQVALEILLVEDHVDTARVLTHLLTRSGHRVVNADTVATALATFSQHPFDLLLCDLGLPDGSGLNIIRTIRQTSSLPAIALTGYGMEEDIEACKTAGFNAHLTKPLNLQKLKEVISSVTAPAPLS</sequence>
<evidence type="ECO:0000259" key="15">
    <source>
        <dbReference type="PROSITE" id="PS50110"/>
    </source>
</evidence>
<dbReference type="SMART" id="SM00091">
    <property type="entry name" value="PAS"/>
    <property type="match status" value="1"/>
</dbReference>
<dbReference type="Proteomes" id="UP000306196">
    <property type="component" value="Unassembled WGS sequence"/>
</dbReference>
<dbReference type="SMART" id="SM00387">
    <property type="entry name" value="HATPase_c"/>
    <property type="match status" value="1"/>
</dbReference>
<dbReference type="InterPro" id="IPR007891">
    <property type="entry name" value="CHASE3"/>
</dbReference>
<evidence type="ECO:0000256" key="6">
    <source>
        <dbReference type="ARBA" id="ARBA00022679"/>
    </source>
</evidence>
<dbReference type="PROSITE" id="PS50110">
    <property type="entry name" value="RESPONSE_REGULATORY"/>
    <property type="match status" value="1"/>
</dbReference>
<evidence type="ECO:0000256" key="2">
    <source>
        <dbReference type="ARBA" id="ARBA00004236"/>
    </source>
</evidence>
<dbReference type="Pfam" id="PF00072">
    <property type="entry name" value="Response_reg"/>
    <property type="match status" value="1"/>
</dbReference>
<dbReference type="InterPro" id="IPR005467">
    <property type="entry name" value="His_kinase_dom"/>
</dbReference>
<dbReference type="EMBL" id="VAUV01000013">
    <property type="protein sequence ID" value="TLD69384.1"/>
    <property type="molecule type" value="Genomic_DNA"/>
</dbReference>
<gene>
    <name evidence="18" type="ORF">FEM03_17200</name>
</gene>
<keyword evidence="13" id="KW-1133">Transmembrane helix</keyword>
<dbReference type="Pfam" id="PF00989">
    <property type="entry name" value="PAS"/>
    <property type="match status" value="1"/>
</dbReference>
<dbReference type="PRINTS" id="PR00344">
    <property type="entry name" value="BCTRLSENSOR"/>
</dbReference>
<dbReference type="SMART" id="SM00086">
    <property type="entry name" value="PAC"/>
    <property type="match status" value="1"/>
</dbReference>
<keyword evidence="7" id="KW-0547">Nucleotide-binding</keyword>
<keyword evidence="9" id="KW-0067">ATP-binding</keyword>
<dbReference type="InterPro" id="IPR001789">
    <property type="entry name" value="Sig_transdc_resp-reg_receiver"/>
</dbReference>
<dbReference type="NCBIfam" id="TIGR00229">
    <property type="entry name" value="sensory_box"/>
    <property type="match status" value="1"/>
</dbReference>
<dbReference type="PROSITE" id="PS50109">
    <property type="entry name" value="HIS_KIN"/>
    <property type="match status" value="1"/>
</dbReference>
<dbReference type="Pfam" id="PF05227">
    <property type="entry name" value="CHASE3"/>
    <property type="match status" value="1"/>
</dbReference>
<dbReference type="InterPro" id="IPR036097">
    <property type="entry name" value="HisK_dim/P_sf"/>
</dbReference>
<dbReference type="Gene3D" id="1.10.287.130">
    <property type="match status" value="1"/>
</dbReference>
<dbReference type="GO" id="GO:0009927">
    <property type="term" value="F:histidine phosphotransfer kinase activity"/>
    <property type="evidence" value="ECO:0007669"/>
    <property type="project" value="TreeGrafter"/>
</dbReference>
<evidence type="ECO:0000256" key="1">
    <source>
        <dbReference type="ARBA" id="ARBA00000085"/>
    </source>
</evidence>
<dbReference type="Pfam" id="PF00512">
    <property type="entry name" value="HisKA"/>
    <property type="match status" value="1"/>
</dbReference>
<dbReference type="InterPro" id="IPR035965">
    <property type="entry name" value="PAS-like_dom_sf"/>
</dbReference>
<dbReference type="GO" id="GO:0006355">
    <property type="term" value="P:regulation of DNA-templated transcription"/>
    <property type="evidence" value="ECO:0007669"/>
    <property type="project" value="InterPro"/>
</dbReference>
<name>A0A5R8KAP5_9BACT</name>
<dbReference type="Gene3D" id="3.30.450.20">
    <property type="entry name" value="PAS domain"/>
    <property type="match status" value="1"/>
</dbReference>
<dbReference type="AlphaFoldDB" id="A0A5R8KAP5"/>
<dbReference type="SUPFAM" id="SSF55874">
    <property type="entry name" value="ATPase domain of HSP90 chaperone/DNA topoisomerase II/histidine kinase"/>
    <property type="match status" value="1"/>
</dbReference>
<dbReference type="RefSeq" id="WP_138087527.1">
    <property type="nucleotide sequence ID" value="NZ_VAUV01000013.1"/>
</dbReference>
<dbReference type="InterPro" id="IPR000014">
    <property type="entry name" value="PAS"/>
</dbReference>
<dbReference type="InterPro" id="IPR013767">
    <property type="entry name" value="PAS_fold"/>
</dbReference>
<dbReference type="SUPFAM" id="SSF52172">
    <property type="entry name" value="CheY-like"/>
    <property type="match status" value="1"/>
</dbReference>
<evidence type="ECO:0000256" key="3">
    <source>
        <dbReference type="ARBA" id="ARBA00012438"/>
    </source>
</evidence>
<keyword evidence="19" id="KW-1185">Reference proteome</keyword>
<dbReference type="InterPro" id="IPR001610">
    <property type="entry name" value="PAC"/>
</dbReference>